<accession>A0A934IXX1</accession>
<protein>
    <submittedName>
        <fullName evidence="1">YheC/YheD family protein</fullName>
    </submittedName>
</protein>
<dbReference type="Pfam" id="PF14398">
    <property type="entry name" value="ATPgrasp_YheCD"/>
    <property type="match status" value="1"/>
</dbReference>
<dbReference type="Proteomes" id="UP000640274">
    <property type="component" value="Unassembled WGS sequence"/>
</dbReference>
<dbReference type="AlphaFoldDB" id="A0A934IXX1"/>
<name>A0A934IXX1_9BACL</name>
<gene>
    <name evidence="1" type="ORF">JFN88_00010</name>
</gene>
<dbReference type="Gene3D" id="3.30.470.20">
    <property type="entry name" value="ATP-grasp fold, B domain"/>
    <property type="match status" value="1"/>
</dbReference>
<dbReference type="EMBL" id="JAELUP010000001">
    <property type="protein sequence ID" value="MBJ6359714.1"/>
    <property type="molecule type" value="Genomic_DNA"/>
</dbReference>
<comment type="caution">
    <text evidence="1">The sequence shown here is derived from an EMBL/GenBank/DDBJ whole genome shotgun (WGS) entry which is preliminary data.</text>
</comment>
<dbReference type="SUPFAM" id="SSF56059">
    <property type="entry name" value="Glutathione synthetase ATP-binding domain-like"/>
    <property type="match status" value="1"/>
</dbReference>
<organism evidence="1 2">
    <name type="scientific">Paenibacillus roseus</name>
    <dbReference type="NCBI Taxonomy" id="2798579"/>
    <lineage>
        <taxon>Bacteria</taxon>
        <taxon>Bacillati</taxon>
        <taxon>Bacillota</taxon>
        <taxon>Bacilli</taxon>
        <taxon>Bacillales</taxon>
        <taxon>Paenibacillaceae</taxon>
        <taxon>Paenibacillus</taxon>
    </lineage>
</organism>
<proteinExistence type="predicted"/>
<evidence type="ECO:0000313" key="1">
    <source>
        <dbReference type="EMBL" id="MBJ6359714.1"/>
    </source>
</evidence>
<sequence length="245" mass="28153">MAHANKLVKYKWMTKWSKLAPYLPETARFNERQFRRLLDKYGDIVVKPNGGSRGRNVIRVFYSGNGRYTIHHENKQISVLGLTNAKQAVMRRISSENYIVQRRIRLATVNRQPFDVRVIVQRKAQSNKWEVTGKLAKLAGKGYIVTNLTRSGGSALPFSKAIQKSSIENRFKKGLVSELNTVAVYSAHCLRSLYPKQRIYGLDVGIDNKGFIWIIEANKHPSMSHFRKLGAQKTIRRIMSFKRTT</sequence>
<dbReference type="RefSeq" id="WP_199017236.1">
    <property type="nucleotide sequence ID" value="NZ_JAELUP010000001.1"/>
</dbReference>
<keyword evidence="2" id="KW-1185">Reference proteome</keyword>
<dbReference type="InterPro" id="IPR026838">
    <property type="entry name" value="YheC/D"/>
</dbReference>
<reference evidence="1" key="1">
    <citation type="submission" date="2020-12" db="EMBL/GenBank/DDBJ databases">
        <authorList>
            <person name="Huq M.A."/>
        </authorList>
    </citation>
    <scope>NUCLEOTIDE SEQUENCE</scope>
    <source>
        <strain evidence="1">MAHUQ-46</strain>
    </source>
</reference>
<evidence type="ECO:0000313" key="2">
    <source>
        <dbReference type="Proteomes" id="UP000640274"/>
    </source>
</evidence>